<keyword evidence="2" id="KW-1185">Reference proteome</keyword>
<accession>B4DBH0</accession>
<reference evidence="1 2" key="1">
    <citation type="journal article" date="2011" name="J. Bacteriol.">
        <title>Genome sequence of Chthoniobacter flavus Ellin428, an aerobic heterotrophic soil bacterium.</title>
        <authorList>
            <person name="Kant R."/>
            <person name="van Passel M.W."/>
            <person name="Palva A."/>
            <person name="Lucas S."/>
            <person name="Lapidus A."/>
            <person name="Glavina Del Rio T."/>
            <person name="Dalin E."/>
            <person name="Tice H."/>
            <person name="Bruce D."/>
            <person name="Goodwin L."/>
            <person name="Pitluck S."/>
            <person name="Larimer F.W."/>
            <person name="Land M.L."/>
            <person name="Hauser L."/>
            <person name="Sangwan P."/>
            <person name="de Vos W.M."/>
            <person name="Janssen P.H."/>
            <person name="Smidt H."/>
        </authorList>
    </citation>
    <scope>NUCLEOTIDE SEQUENCE [LARGE SCALE GENOMIC DNA]</scope>
    <source>
        <strain evidence="1 2">Ellin428</strain>
    </source>
</reference>
<dbReference type="STRING" id="497964.CfE428DRAFT_6261"/>
<dbReference type="InParanoid" id="B4DBH0"/>
<dbReference type="RefSeq" id="WP_006983579.1">
    <property type="nucleotide sequence ID" value="NZ_ABVL01000037.1"/>
</dbReference>
<gene>
    <name evidence="1" type="ORF">CfE428DRAFT_6261</name>
</gene>
<proteinExistence type="predicted"/>
<dbReference type="Proteomes" id="UP000005824">
    <property type="component" value="Unassembled WGS sequence"/>
</dbReference>
<organism evidence="1 2">
    <name type="scientific">Chthoniobacter flavus Ellin428</name>
    <dbReference type="NCBI Taxonomy" id="497964"/>
    <lineage>
        <taxon>Bacteria</taxon>
        <taxon>Pseudomonadati</taxon>
        <taxon>Verrucomicrobiota</taxon>
        <taxon>Spartobacteria</taxon>
        <taxon>Chthoniobacterales</taxon>
        <taxon>Chthoniobacteraceae</taxon>
        <taxon>Chthoniobacter</taxon>
    </lineage>
</organism>
<comment type="caution">
    <text evidence="1">The sequence shown here is derived from an EMBL/GenBank/DDBJ whole genome shotgun (WGS) entry which is preliminary data.</text>
</comment>
<dbReference type="AlphaFoldDB" id="B4DBH0"/>
<evidence type="ECO:0000313" key="1">
    <source>
        <dbReference type="EMBL" id="EDY16260.1"/>
    </source>
</evidence>
<sequence>MSRLLPARHTRRFVGLLSWSTFLGLAAFAAGADPIVGRWSWHNHVVLFIHADGTAGLGESGGKGKWECVRPNEDPRKYILDWNRGQYYETLYLKKHGRKISGYDQFGHHVWGVRIED</sequence>
<protein>
    <submittedName>
        <fullName evidence="1">Uncharacterized protein</fullName>
    </submittedName>
</protein>
<evidence type="ECO:0000313" key="2">
    <source>
        <dbReference type="Proteomes" id="UP000005824"/>
    </source>
</evidence>
<name>B4DBH0_9BACT</name>
<dbReference type="EMBL" id="ABVL01000037">
    <property type="protein sequence ID" value="EDY16260.1"/>
    <property type="molecule type" value="Genomic_DNA"/>
</dbReference>